<dbReference type="EMBL" id="QBIY01013337">
    <property type="protein sequence ID" value="RXN07817.1"/>
    <property type="molecule type" value="Genomic_DNA"/>
</dbReference>
<evidence type="ECO:0000313" key="3">
    <source>
        <dbReference type="Proteomes" id="UP000290572"/>
    </source>
</evidence>
<feature type="region of interest" description="Disordered" evidence="1">
    <location>
        <begin position="57"/>
        <end position="76"/>
    </location>
</feature>
<comment type="caution">
    <text evidence="2">The sequence shown here is derived from an EMBL/GenBank/DDBJ whole genome shotgun (WGS) entry which is preliminary data.</text>
</comment>
<keyword evidence="3" id="KW-1185">Reference proteome</keyword>
<gene>
    <name evidence="2" type="ORF">ROHU_032119</name>
</gene>
<dbReference type="AlphaFoldDB" id="A0A498LQQ6"/>
<sequence>MRLVTKIVGETNVVMMVGEARSKRSQVVIQRAAKKPTVELKKGGAVVEIQSLAEGPSFHDTGRVMSDQGGARGMLE</sequence>
<name>A0A498LQQ6_LABRO</name>
<evidence type="ECO:0000256" key="1">
    <source>
        <dbReference type="SAM" id="MobiDB-lite"/>
    </source>
</evidence>
<protein>
    <submittedName>
        <fullName evidence="2">Uncharacterized protein</fullName>
    </submittedName>
</protein>
<evidence type="ECO:0000313" key="2">
    <source>
        <dbReference type="EMBL" id="RXN07817.1"/>
    </source>
</evidence>
<dbReference type="Proteomes" id="UP000290572">
    <property type="component" value="Unassembled WGS sequence"/>
</dbReference>
<accession>A0A498LQQ6</accession>
<reference evidence="2 3" key="1">
    <citation type="submission" date="2018-03" db="EMBL/GenBank/DDBJ databases">
        <title>Draft genome sequence of Rohu Carp (Labeo rohita).</title>
        <authorList>
            <person name="Das P."/>
            <person name="Kushwaha B."/>
            <person name="Joshi C.G."/>
            <person name="Kumar D."/>
            <person name="Nagpure N.S."/>
            <person name="Sahoo L."/>
            <person name="Das S.P."/>
            <person name="Bit A."/>
            <person name="Patnaik S."/>
            <person name="Meher P.K."/>
            <person name="Jayasankar P."/>
            <person name="Koringa P.G."/>
            <person name="Patel N.V."/>
            <person name="Hinsu A.T."/>
            <person name="Kumar R."/>
            <person name="Pandey M."/>
            <person name="Agarwal S."/>
            <person name="Srivastava S."/>
            <person name="Singh M."/>
            <person name="Iquebal M.A."/>
            <person name="Jaiswal S."/>
            <person name="Angadi U.B."/>
            <person name="Kumar N."/>
            <person name="Raza M."/>
            <person name="Shah T.M."/>
            <person name="Rai A."/>
            <person name="Jena J.K."/>
        </authorList>
    </citation>
    <scope>NUCLEOTIDE SEQUENCE [LARGE SCALE GENOMIC DNA]</scope>
    <source>
        <strain evidence="2">DASCIFA01</strain>
        <tissue evidence="2">Testis</tissue>
    </source>
</reference>
<proteinExistence type="predicted"/>
<organism evidence="2 3">
    <name type="scientific">Labeo rohita</name>
    <name type="common">Indian major carp</name>
    <name type="synonym">Cyprinus rohita</name>
    <dbReference type="NCBI Taxonomy" id="84645"/>
    <lineage>
        <taxon>Eukaryota</taxon>
        <taxon>Metazoa</taxon>
        <taxon>Chordata</taxon>
        <taxon>Craniata</taxon>
        <taxon>Vertebrata</taxon>
        <taxon>Euteleostomi</taxon>
        <taxon>Actinopterygii</taxon>
        <taxon>Neopterygii</taxon>
        <taxon>Teleostei</taxon>
        <taxon>Ostariophysi</taxon>
        <taxon>Cypriniformes</taxon>
        <taxon>Cyprinidae</taxon>
        <taxon>Labeoninae</taxon>
        <taxon>Labeonini</taxon>
        <taxon>Labeo</taxon>
    </lineage>
</organism>